<protein>
    <submittedName>
        <fullName evidence="2">Uncharacterized protein</fullName>
    </submittedName>
</protein>
<proteinExistence type="predicted"/>
<dbReference type="EMBL" id="QPJU01000003">
    <property type="protein sequence ID" value="RCX10308.1"/>
    <property type="molecule type" value="Genomic_DNA"/>
</dbReference>
<evidence type="ECO:0000313" key="3">
    <source>
        <dbReference type="Proteomes" id="UP000252174"/>
    </source>
</evidence>
<gene>
    <name evidence="2" type="ORF">DFR45_103295</name>
</gene>
<sequence>MAQGEWRPVMKEEFHLRHGRADDRAAAQRFGESSLRPHGFVRDGTAGKLGATQRIAPRRSH</sequence>
<feature type="region of interest" description="Disordered" evidence="1">
    <location>
        <begin position="35"/>
        <end position="61"/>
    </location>
</feature>
<accession>A0A369APP2</accession>
<comment type="caution">
    <text evidence="2">The sequence shown here is derived from an EMBL/GenBank/DDBJ whole genome shotgun (WGS) entry which is preliminary data.</text>
</comment>
<dbReference type="Proteomes" id="UP000252174">
    <property type="component" value="Unassembled WGS sequence"/>
</dbReference>
<keyword evidence="3" id="KW-1185">Reference proteome</keyword>
<evidence type="ECO:0000256" key="1">
    <source>
        <dbReference type="SAM" id="MobiDB-lite"/>
    </source>
</evidence>
<reference evidence="2 3" key="1">
    <citation type="submission" date="2018-07" db="EMBL/GenBank/DDBJ databases">
        <title>Genomic Encyclopedia of Type Strains, Phase IV (KMG-IV): sequencing the most valuable type-strain genomes for metagenomic binning, comparative biology and taxonomic classification.</title>
        <authorList>
            <person name="Goeker M."/>
        </authorList>
    </citation>
    <scope>NUCLEOTIDE SEQUENCE [LARGE SCALE GENOMIC DNA]</scope>
    <source>
        <strain evidence="2 3">DSM 100911</strain>
    </source>
</reference>
<organism evidence="2 3">
    <name type="scientific">Extensimonas vulgaris</name>
    <dbReference type="NCBI Taxonomy" id="1031594"/>
    <lineage>
        <taxon>Bacteria</taxon>
        <taxon>Pseudomonadati</taxon>
        <taxon>Pseudomonadota</taxon>
        <taxon>Betaproteobacteria</taxon>
        <taxon>Burkholderiales</taxon>
        <taxon>Comamonadaceae</taxon>
        <taxon>Extensimonas</taxon>
    </lineage>
</organism>
<dbReference type="AlphaFoldDB" id="A0A369APP2"/>
<name>A0A369APP2_9BURK</name>
<evidence type="ECO:0000313" key="2">
    <source>
        <dbReference type="EMBL" id="RCX10308.1"/>
    </source>
</evidence>